<feature type="domain" description="Haemolysin activator HlyB C-terminal" evidence="4">
    <location>
        <begin position="363"/>
        <end position="545"/>
    </location>
</feature>
<evidence type="ECO:0000313" key="6">
    <source>
        <dbReference type="EMBL" id="CBY28815.1"/>
    </source>
</evidence>
<gene>
    <name evidence="6" type="ordered locus">Y11_37151</name>
</gene>
<keyword evidence="3" id="KW-0998">Cell outer membrane</keyword>
<dbReference type="EMBL" id="FR729477">
    <property type="protein sequence ID" value="CBY28815.1"/>
    <property type="molecule type" value="Genomic_DNA"/>
</dbReference>
<organism evidence="6 7">
    <name type="scientific">Yersinia enterocolitica subsp. palearctica serotype O:3 (strain DSM 13030 / CIP 106945 / Y11)</name>
    <dbReference type="NCBI Taxonomy" id="930944"/>
    <lineage>
        <taxon>Bacteria</taxon>
        <taxon>Pseudomonadati</taxon>
        <taxon>Pseudomonadota</taxon>
        <taxon>Gammaproteobacteria</taxon>
        <taxon>Enterobacterales</taxon>
        <taxon>Yersiniaceae</taxon>
        <taxon>Yersinia</taxon>
    </lineage>
</organism>
<dbReference type="KEGG" id="yey:Y11_37151"/>
<dbReference type="Gene3D" id="2.40.160.50">
    <property type="entry name" value="membrane protein fhac: a member of the omp85/tpsb transporter family"/>
    <property type="match status" value="1"/>
</dbReference>
<reference evidence="6 7" key="1">
    <citation type="journal article" date="2011" name="J. Bacteriol.">
        <title>Complete genome sequence of Yersinia enterocolitica subsp. palearctica serogroup O:3.</title>
        <authorList>
            <person name="Batzilla J."/>
            <person name="Hoper D."/>
            <person name="Antonenka U."/>
            <person name="Heesemann J."/>
            <person name="Rakin A."/>
        </authorList>
    </citation>
    <scope>NUCLEOTIDE SEQUENCE [LARGE SCALE GENOMIC DNA]</scope>
    <source>
        <strain evidence="7">DSM 13030 / CIP 106945 / Y11</strain>
    </source>
</reference>
<dbReference type="Proteomes" id="UP000008084">
    <property type="component" value="Chromosome"/>
</dbReference>
<protein>
    <submittedName>
        <fullName evidence="6">Putative activation/secretion signal peptide protein</fullName>
    </submittedName>
</protein>
<dbReference type="InterPro" id="IPR005565">
    <property type="entry name" value="Hemolysn_activator_HlyB_C"/>
</dbReference>
<dbReference type="RefSeq" id="WP_014609356.1">
    <property type="nucleotide sequence ID" value="NC_017564.1"/>
</dbReference>
<dbReference type="HOGENOM" id="CLU_021521_2_0_6"/>
<sequence>MNNRLWLLFLFGAGSVWQFSALANTIPMLIDQNNPSKISRDIARPQTPRTVAPTISTPVPEPSSKLTLDTLIDVKHIQFIGGTQYDINILSEPFTYYIGKKVSLKTLLLATQSITKMYQQDGYILSYAYLPTDNFANGTLKIGLVEGYIANTRIQSDNAAIGRWLTKLSQHIMAENPLTQETFERYSILMSRTPDTKVIATAKNPDNIYGATLLDIKADHPRNWNVSTALDSRKGVYSGVLNATLSGFTPYAEQLGVATLLPLDSKNRDQYLGINYQQYLGINYQQYLGSNGLLLQTRGSYYKQEPKDYTDVLTLFPDNITLSSRTQQTQYTGGVVLSYPLELTRKRQWTVSGGVDYLEKSYNLKSRARFNNLNNTLLGLEEQNQRMRYPAAELALTGYQEYTQSYWSTRASVRKGINGALASSSVPWGDLGFTRWKLTGDGAYLMAEKWRLSASAEGDWSDNDLPEAEHVTFGGLRFGRGYPDGEAAGDYGYGGQVEMRYIHNRENGNWLKTIQPYAVLDTAHTWYNSPIFRAQKLASYAVGVTFGDNKHYSLSLEGARPIGDLPSDSTRRDWRFNATLTYNFAN</sequence>
<dbReference type="InterPro" id="IPR051544">
    <property type="entry name" value="TPS_OM_transporter"/>
</dbReference>
<proteinExistence type="predicted"/>
<dbReference type="GO" id="GO:0098046">
    <property type="term" value="C:type V protein secretion system complex"/>
    <property type="evidence" value="ECO:0007669"/>
    <property type="project" value="TreeGrafter"/>
</dbReference>
<keyword evidence="1" id="KW-1134">Transmembrane beta strand</keyword>
<dbReference type="Pfam" id="PF08479">
    <property type="entry name" value="POTRA_2"/>
    <property type="match status" value="1"/>
</dbReference>
<keyword evidence="2" id="KW-0812">Transmembrane</keyword>
<evidence type="ECO:0000259" key="4">
    <source>
        <dbReference type="Pfam" id="PF03865"/>
    </source>
</evidence>
<dbReference type="GeneID" id="31411654"/>
<accession>A0A0H3NW69</accession>
<dbReference type="PATRIC" id="fig|930944.6.peg.3699"/>
<evidence type="ECO:0000256" key="1">
    <source>
        <dbReference type="ARBA" id="ARBA00022452"/>
    </source>
</evidence>
<dbReference type="AlphaFoldDB" id="A0A0H3NW69"/>
<dbReference type="InterPro" id="IPR013686">
    <property type="entry name" value="Polypept-transport_assoc_ShlB"/>
</dbReference>
<evidence type="ECO:0000313" key="7">
    <source>
        <dbReference type="Proteomes" id="UP000008084"/>
    </source>
</evidence>
<dbReference type="PANTHER" id="PTHR34597">
    <property type="entry name" value="SLR1661 PROTEIN"/>
    <property type="match status" value="1"/>
</dbReference>
<dbReference type="PANTHER" id="PTHR34597:SF6">
    <property type="entry name" value="BLR6126 PROTEIN"/>
    <property type="match status" value="1"/>
</dbReference>
<evidence type="ECO:0000259" key="5">
    <source>
        <dbReference type="Pfam" id="PF08479"/>
    </source>
</evidence>
<keyword evidence="1" id="KW-0472">Membrane</keyword>
<evidence type="ECO:0000256" key="2">
    <source>
        <dbReference type="ARBA" id="ARBA00022692"/>
    </source>
</evidence>
<dbReference type="GO" id="GO:0008320">
    <property type="term" value="F:protein transmembrane transporter activity"/>
    <property type="evidence" value="ECO:0007669"/>
    <property type="project" value="TreeGrafter"/>
</dbReference>
<dbReference type="Pfam" id="PF03865">
    <property type="entry name" value="ShlB"/>
    <property type="match status" value="1"/>
</dbReference>
<feature type="domain" description="Polypeptide-transport-associated ShlB-type" evidence="5">
    <location>
        <begin position="73"/>
        <end position="147"/>
    </location>
</feature>
<evidence type="ECO:0000256" key="3">
    <source>
        <dbReference type="ARBA" id="ARBA00023237"/>
    </source>
</evidence>
<dbReference type="Gene3D" id="3.10.20.310">
    <property type="entry name" value="membrane protein fhac"/>
    <property type="match status" value="1"/>
</dbReference>
<name>A0A0H3NW69_YERE1</name>
<dbReference type="GO" id="GO:0046819">
    <property type="term" value="P:protein secretion by the type V secretion system"/>
    <property type="evidence" value="ECO:0007669"/>
    <property type="project" value="TreeGrafter"/>
</dbReference>